<name>A0A0M0JKB1_9EUKA</name>
<dbReference type="CDD" id="cd00051">
    <property type="entry name" value="EFh"/>
    <property type="match status" value="1"/>
</dbReference>
<protein>
    <submittedName>
        <fullName evidence="10">Leucine rich repeat protein</fullName>
    </submittedName>
</protein>
<evidence type="ECO:0000256" key="4">
    <source>
        <dbReference type="ARBA" id="ARBA00022741"/>
    </source>
</evidence>
<dbReference type="GO" id="GO:0005096">
    <property type="term" value="F:GTPase activator activity"/>
    <property type="evidence" value="ECO:0007669"/>
    <property type="project" value="UniProtKB-KW"/>
</dbReference>
<evidence type="ECO:0000256" key="3">
    <source>
        <dbReference type="ARBA" id="ARBA00022737"/>
    </source>
</evidence>
<dbReference type="SMART" id="SM00054">
    <property type="entry name" value="EFh"/>
    <property type="match status" value="1"/>
</dbReference>
<dbReference type="InterPro" id="IPR018247">
    <property type="entry name" value="EF_Hand_1_Ca_BS"/>
</dbReference>
<dbReference type="SUPFAM" id="SSF52058">
    <property type="entry name" value="L domain-like"/>
    <property type="match status" value="1"/>
</dbReference>
<dbReference type="InterPro" id="IPR027038">
    <property type="entry name" value="RanGap"/>
</dbReference>
<dbReference type="InterPro" id="IPR011992">
    <property type="entry name" value="EF-hand-dom_pair"/>
</dbReference>
<evidence type="ECO:0000256" key="7">
    <source>
        <dbReference type="SAM" id="MobiDB-lite"/>
    </source>
</evidence>
<dbReference type="SUPFAM" id="SSF47473">
    <property type="entry name" value="EF-hand"/>
    <property type="match status" value="1"/>
</dbReference>
<dbReference type="InterPro" id="IPR027417">
    <property type="entry name" value="P-loop_NTPase"/>
</dbReference>
<dbReference type="SMART" id="SM00368">
    <property type="entry name" value="LRR_RI"/>
    <property type="match status" value="8"/>
</dbReference>
<gene>
    <name evidence="10" type="ORF">Ctob_002464</name>
</gene>
<keyword evidence="6" id="KW-0067">ATP-binding</keyword>
<dbReference type="SMART" id="SM00369">
    <property type="entry name" value="LRR_TYP"/>
    <property type="match status" value="4"/>
</dbReference>
<feature type="region of interest" description="Disordered" evidence="7">
    <location>
        <begin position="661"/>
        <end position="682"/>
    </location>
</feature>
<reference evidence="11" key="1">
    <citation type="journal article" date="2015" name="PLoS Genet.">
        <title>Genome Sequence and Transcriptome Analyses of Chrysochromulina tobin: Metabolic Tools for Enhanced Algal Fitness in the Prominent Order Prymnesiales (Haptophyceae).</title>
        <authorList>
            <person name="Hovde B.T."/>
            <person name="Deodato C.R."/>
            <person name="Hunsperger H.M."/>
            <person name="Ryken S.A."/>
            <person name="Yost W."/>
            <person name="Jha R.K."/>
            <person name="Patterson J."/>
            <person name="Monnat R.J. Jr."/>
            <person name="Barlow S.B."/>
            <person name="Starkenburg S.R."/>
            <person name="Cattolico R.A."/>
        </authorList>
    </citation>
    <scope>NUCLEOTIDE SEQUENCE</scope>
    <source>
        <strain evidence="11">CCMP291</strain>
    </source>
</reference>
<keyword evidence="2" id="KW-0433">Leucine-rich repeat</keyword>
<evidence type="ECO:0000313" key="11">
    <source>
        <dbReference type="Proteomes" id="UP000037460"/>
    </source>
</evidence>
<dbReference type="GO" id="GO:0005524">
    <property type="term" value="F:ATP binding"/>
    <property type="evidence" value="ECO:0007669"/>
    <property type="project" value="UniProtKB-KW"/>
</dbReference>
<feature type="domain" description="NACHT" evidence="9">
    <location>
        <begin position="1014"/>
        <end position="1150"/>
    </location>
</feature>
<dbReference type="SUPFAM" id="SSF52047">
    <property type="entry name" value="RNI-like"/>
    <property type="match status" value="3"/>
</dbReference>
<dbReference type="InterPro" id="IPR002048">
    <property type="entry name" value="EF_hand_dom"/>
</dbReference>
<dbReference type="GO" id="GO:0031267">
    <property type="term" value="F:small GTPase binding"/>
    <property type="evidence" value="ECO:0007669"/>
    <property type="project" value="TreeGrafter"/>
</dbReference>
<dbReference type="InterPro" id="IPR003591">
    <property type="entry name" value="Leu-rich_rpt_typical-subtyp"/>
</dbReference>
<keyword evidence="4" id="KW-0547">Nucleotide-binding</keyword>
<evidence type="ECO:0000256" key="2">
    <source>
        <dbReference type="ARBA" id="ARBA00022614"/>
    </source>
</evidence>
<dbReference type="Gene3D" id="1.10.238.10">
    <property type="entry name" value="EF-hand"/>
    <property type="match status" value="1"/>
</dbReference>
<evidence type="ECO:0000256" key="5">
    <source>
        <dbReference type="ARBA" id="ARBA00022837"/>
    </source>
</evidence>
<dbReference type="Gene3D" id="3.80.10.10">
    <property type="entry name" value="Ribonuclease Inhibitor"/>
    <property type="match status" value="7"/>
</dbReference>
<sequence>MEMFRDFDADGDGHLSFDEFQEFVKNAPPPPPPVEEEVALVEDSALTAFSGLPSLLQELIEVAMFISFAQGADAISTAELQAAAIALSGPNKIEQFWRDAPGELRAIKVVKEFERLPKVVRDEVGKVTQLVKSGELPVVSLVSSAPLVIRAKNEKVLVSLVTRVLCKGLCALPPEAASPWRWPERWGAVLSEGAKMGKAFSKGLHKASVATGKSAINLRALIGGHRQTSLRAVGLLVPEITSLDLRDNMISPDEIADLGRQLAQTKGVLTKLNLGGNHTLHASSMVTFCQACLREGTSSLADLDLSRLSCGDAKEDEIGHLANVITLGGGLRNLVLSSSGVADTAAAIFITQLGCPSPTVITALLAHRPLRTLDLSGTNLCDCSPKHKQADLVWSPAAIQALTNVMEGSSVTDLKLHENELCGLWKDRVGGEAAIRGTYTSAAVDLLIKAINAAKGPLTFRKEKFILGPGNHVEKVVVEETISPFAQSPLMVAMSTLQVNETRMHIELDGDQEPLGWVTGISRDEIETLKLASRGFPLMKTIKSCVVRESTGREDGSEATKIGEVPKDTSVRIMETIVLADGTEKALISKDGVVASAYGWIVTKIPGKAKGEEDQTLLVPATPLPISFNLAVHTANSLMRVLSGKAGKGASVIKRRKDGEGLPSAVAGKRPKFGDQDGPTTSRHAVVTEPATLKMVFNCFNAPFAVTSWTGKEHPFEKLPLEVSFDLLLKSNRKKKVGRLKLAYALSTPFLERVEFPNEWYLCEEYDLGNDGWQSAASLELEIVWGKEVATIVVQPWLAYSTSIGARVILRKVGAPSGQCATVQRVLQDDRIVARVDSFCKEDGVKGEVIIDIQPANVVYTTFPHYARDTKLLLLHEKKLVDASVLYWVGAFEYDEGSRHMISVKPRECKTGSQVWYDLNQFNHVAVPTEVTSFTFEDDRIKYCKFVTAHEDKVEDAITGNLLLIKDQLIFLALADIPGGTAPPQYQVMKDVPELSREQMQPSPKRQEGTHAAQPVLVRAGPGTGKTWMIKQALFMVAEGCGDPKTAGEGVRLVPVIVFVQRIVRLLREHGDDPQELLSDPNGLLRWYISSEFIDRHEDRRMLLIAHELCALVVLVDGVDEAAGMREIVEAFVHYELVPSGNRLMVTSRPEGVDVDEYKSRFVIVNLKELSQEQQRTVIQMQLQGKHASKGLSNAEQQAEEEFKRKQRESNFKEFVMKQRMLMSSRPQRRLMVDSQVELQTYLEEAEKECMRELRQPFINQFNKKIMSPSRIPNAKGEKEHLLDLLEFEIRPLPSPSSRAHVIPAVEMALKAMPAGFYTVEMAEALTKIALQRKLPASGGRRGGRAVPIVASGLWHQVIQTVEQLYVYISFDAIQPTLMHFLGCIASAANVDGFCLMRDKIKGDLIPNSAKQLPNITYMNPVALWIEATYLGGVEPPEALPKSAATVTFSIDSGEHCLELMKVLINGFDLEMKGDLTTLTPVHVLNRYGNDGMHPTHVRSMSFTMILASEKGLGLEKVKVVPVAISIIHKQIHEAFEKDAAFRAAHDFFFDRMLNMSQKAFDEKFEFLLSFLVEAIGVPVLLSMLLLTALGFPCTKLGISAGIRNRMRIEVQSSAGKEKVEKELKEAEKAAAKDQEEAAQAGGGRQRQKRKGSLEESLGSAYSSGGAAASGKEEKVQETTQVQQKQVKTLEAALDLNSILRGKKVRVVSGEDEVADCYALCVRVLQRSKVPGFDMRTGIVAVVPKSHAMHTVVTALVEYVLMPPSQTEAQLNEVCKKMLRRVAVNNQENGRREFTSKNVACVLGLNPDELGLWSRLDLDGEYGVALAATLAMQTDKAPAQYQFKHLSFQEGLYAEYLLITVTSLTPPAGPGWPGWVNDKAAAEFLNNRYMNNTCRIASGYLGALLARQRPTWDFHDEPLSENGRSALWFITDSNLEVQNINVSQNDISWEDVPGMARMLVTCPKLTKFDISNNQLSTLVETHFSGFHRMCEALANNRSLTDLNVNSNNLGMVGVRMICNSLQSLKGLRRLDRHLPTRAKDEIGRALLENKSRKLSFLHCDMFVLSEETKTLTWPKEASTSDAVLIAGALRANTTLTAFNLGPGATIDSKARSEIGNALLTNPNAQVAYCNDFGLFPNVERCEFDLSRSDLKDVEPFRLLAGCLRGNRTLTHVTLNNMKIELINTLAQALRGNEKLQRLDIITVSRSGGQSVVTLPVPELTGALVSANTRLECLDLTSSGVGVAIGAEGEGGHILFRPLCQDNQCKITALVLSNAQFNDKAGGKLISALVEGLGKGDHGYEKITSLSLAKNDLGKQFTTALKQLLWYELAVSLKRNESLTSLDVRGVPGANTHDILTFIGSYLLQDDCNCRLGFVSCDAFQITPEKSELAYPDKEGHIDFSKETKEGEAKELQPGGKVDPVVLLLAGVVKFNSTLKRLTLSSDVNNAGAASVATALRENKTLEHLDVSGRNAIDAIGVEQVADAIRSHPKMMTVKIEGATALTIPQLDHNPFGASGIKAIIQGLGEAPVKSLHIKSAGLAGTDDVSLTDLTGAICRSLGQLAELRMDENDLAGDASTLAPLCKLRSVRTLSLEKNRLLRVPSLIGTMLTLRHLLLYSNQLVDLPTSLCLITGLEVLDVHKNMITVLPLDMGKLTALKKLDISENKIIELPISFCELSDEITLSYTASGPEFWAGGKPSKHASSNPNGATQSRHDWAGPGSMILLFNCNGCTFRIADGSDAASVMGETEDLTVIAMFNMQVIGRFRSSRAPADTFADRLELENVWLPWSSQMRDDDTVEVAYDGVHVDGLSTSKSFKRSTTKMEIVIDPRPDTVVRTSVPSYKAGQALILVYEKRLTDVIVEHWFGVRYGSRHQLRFGSKGNSAAAKSKKLLKKDASMVIIDLNEGNHAKLLFSSVAKYEAARTQLLDVLQAEYTEVADEIIKKTLRVSDQRLYLRSLPSLTTSVVAKAAGSANDTKPPAGIDGRTTPTPQEQAVATVNALSMIDQLMAPSSEDHANLTNFFCRTKSKTEHDLLLSQALHTLTSTLLSDVARLGAKSDRRQVPVPLALGKLGAIMADEAKRTNPRDMILKSIEESLPKGVSSDAGEVLKQAVELHALVIIVDIRTEADLEPLRSKPVMEELLTNQVLFLAPTELMARNETFPQLETLTVYEGHTWGCFMNDARLANAHVKLILSKIRPVPGGIPSHYERVSVLHLSSVQISKESQADLAAVLKMDKCPIRVLDLSNTQLDVPALVKSLETNSTLRYMRCDAFDVVEGEKLLLLRERPMLHGAMLLLTGLFRHNRDVLEVDLAATSLKKEWVITLIETLAKARSTVSALNLAFNSALSEADQKDLLGLLQRRGMKIALNF</sequence>
<dbReference type="GO" id="GO:0048471">
    <property type="term" value="C:perinuclear region of cytoplasm"/>
    <property type="evidence" value="ECO:0007669"/>
    <property type="project" value="TreeGrafter"/>
</dbReference>
<evidence type="ECO:0000313" key="10">
    <source>
        <dbReference type="EMBL" id="KOO27011.1"/>
    </source>
</evidence>
<dbReference type="InterPro" id="IPR001611">
    <property type="entry name" value="Leu-rich_rpt"/>
</dbReference>
<organism evidence="10 11">
    <name type="scientific">Chrysochromulina tobinii</name>
    <dbReference type="NCBI Taxonomy" id="1460289"/>
    <lineage>
        <taxon>Eukaryota</taxon>
        <taxon>Haptista</taxon>
        <taxon>Haptophyta</taxon>
        <taxon>Prymnesiophyceae</taxon>
        <taxon>Prymnesiales</taxon>
        <taxon>Chrysochromulinaceae</taxon>
        <taxon>Chrysochromulina</taxon>
    </lineage>
</organism>
<keyword evidence="5" id="KW-0106">Calcium</keyword>
<dbReference type="GO" id="GO:0005634">
    <property type="term" value="C:nucleus"/>
    <property type="evidence" value="ECO:0007669"/>
    <property type="project" value="TreeGrafter"/>
</dbReference>
<proteinExistence type="predicted"/>
<dbReference type="InterPro" id="IPR032675">
    <property type="entry name" value="LRR_dom_sf"/>
</dbReference>
<dbReference type="Pfam" id="PF00036">
    <property type="entry name" value="EF-hand_1"/>
    <property type="match status" value="1"/>
</dbReference>
<dbReference type="GO" id="GO:0005829">
    <property type="term" value="C:cytosol"/>
    <property type="evidence" value="ECO:0007669"/>
    <property type="project" value="TreeGrafter"/>
</dbReference>
<dbReference type="InterPro" id="IPR007111">
    <property type="entry name" value="NACHT_NTPase"/>
</dbReference>
<dbReference type="PROSITE" id="PS50222">
    <property type="entry name" value="EF_HAND_2"/>
    <property type="match status" value="1"/>
</dbReference>
<evidence type="ECO:0000256" key="6">
    <source>
        <dbReference type="ARBA" id="ARBA00022840"/>
    </source>
</evidence>
<comment type="caution">
    <text evidence="10">The sequence shown here is derived from an EMBL/GenBank/DDBJ whole genome shotgun (WGS) entry which is preliminary data.</text>
</comment>
<feature type="region of interest" description="Disordered" evidence="7">
    <location>
        <begin position="2967"/>
        <end position="2986"/>
    </location>
</feature>
<feature type="compositionally biased region" description="Basic and acidic residues" evidence="7">
    <location>
        <begin position="1620"/>
        <end position="1636"/>
    </location>
</feature>
<evidence type="ECO:0000259" key="9">
    <source>
        <dbReference type="PROSITE" id="PS50837"/>
    </source>
</evidence>
<evidence type="ECO:0000259" key="8">
    <source>
        <dbReference type="PROSITE" id="PS50222"/>
    </source>
</evidence>
<dbReference type="GO" id="GO:0005509">
    <property type="term" value="F:calcium ion binding"/>
    <property type="evidence" value="ECO:0007669"/>
    <property type="project" value="InterPro"/>
</dbReference>
<dbReference type="GO" id="GO:0006913">
    <property type="term" value="P:nucleocytoplasmic transport"/>
    <property type="evidence" value="ECO:0007669"/>
    <property type="project" value="TreeGrafter"/>
</dbReference>
<dbReference type="PROSITE" id="PS00018">
    <property type="entry name" value="EF_HAND_1"/>
    <property type="match status" value="1"/>
</dbReference>
<feature type="compositionally biased region" description="Low complexity" evidence="7">
    <location>
        <begin position="1655"/>
        <end position="1670"/>
    </location>
</feature>
<keyword evidence="11" id="KW-1185">Reference proteome</keyword>
<feature type="region of interest" description="Disordered" evidence="7">
    <location>
        <begin position="1620"/>
        <end position="1680"/>
    </location>
</feature>
<dbReference type="PROSITE" id="PS50837">
    <property type="entry name" value="NACHT"/>
    <property type="match status" value="1"/>
</dbReference>
<feature type="domain" description="EF-hand" evidence="8">
    <location>
        <begin position="1"/>
        <end position="30"/>
    </location>
</feature>
<dbReference type="Gene3D" id="3.40.50.300">
    <property type="entry name" value="P-loop containing nucleotide triphosphate hydrolases"/>
    <property type="match status" value="1"/>
</dbReference>
<keyword evidence="1" id="KW-0343">GTPase activation</keyword>
<dbReference type="OrthoDB" id="1728874at2759"/>
<dbReference type="Pfam" id="PF13516">
    <property type="entry name" value="LRR_6"/>
    <property type="match status" value="1"/>
</dbReference>
<accession>A0A0M0JKB1</accession>
<dbReference type="PANTHER" id="PTHR24113">
    <property type="entry name" value="RAN GTPASE-ACTIVATING PROTEIN 1"/>
    <property type="match status" value="1"/>
</dbReference>
<dbReference type="PANTHER" id="PTHR24113:SF12">
    <property type="entry name" value="RAN GTPASE-ACTIVATING PROTEIN 1"/>
    <property type="match status" value="1"/>
</dbReference>
<dbReference type="Proteomes" id="UP000037460">
    <property type="component" value="Unassembled WGS sequence"/>
</dbReference>
<evidence type="ECO:0000256" key="1">
    <source>
        <dbReference type="ARBA" id="ARBA00022468"/>
    </source>
</evidence>
<keyword evidence="3" id="KW-0677">Repeat</keyword>
<dbReference type="EMBL" id="JWZX01002775">
    <property type="protein sequence ID" value="KOO27011.1"/>
    <property type="molecule type" value="Genomic_DNA"/>
</dbReference>